<proteinExistence type="predicted"/>
<dbReference type="AlphaFoldDB" id="A0A2T8XI27"/>
<dbReference type="EMBL" id="QDLV01000003">
    <property type="protein sequence ID" value="PVJ50299.1"/>
    <property type="molecule type" value="Genomic_DNA"/>
</dbReference>
<name>A0A2T8XI27_SALET</name>
<evidence type="ECO:0000313" key="2">
    <source>
        <dbReference type="Proteomes" id="UP000245551"/>
    </source>
</evidence>
<evidence type="ECO:0000313" key="1">
    <source>
        <dbReference type="EMBL" id="PVJ50299.1"/>
    </source>
</evidence>
<reference evidence="1 2" key="1">
    <citation type="submission" date="2018-04" db="EMBL/GenBank/DDBJ databases">
        <title>Serotype diversity and antimicrobial resistance among Salmonella enterica isolated from patients at an equine referral hospital.</title>
        <authorList>
            <person name="Leon I.M."/>
            <person name="Lawhon S.D."/>
            <person name="Norman K.N."/>
            <person name="Threadgill D.S."/>
            <person name="Ohta N."/>
            <person name="Vinasco J."/>
            <person name="Scott H.M."/>
        </authorList>
    </citation>
    <scope>NUCLEOTIDE SEQUENCE [LARGE SCALE GENOMIC DNA]</scope>
    <source>
        <strain evidence="1 2">230</strain>
    </source>
</reference>
<protein>
    <submittedName>
        <fullName evidence="1">Uncharacterized protein</fullName>
    </submittedName>
</protein>
<accession>A0A2T8XI27</accession>
<comment type="caution">
    <text evidence="1">The sequence shown here is derived from an EMBL/GenBank/DDBJ whole genome shotgun (WGS) entry which is preliminary data.</text>
</comment>
<sequence>MIKTIESALSVITAQQSKLKAEMDEAGTKIAQMDSGIADLESQPLSLEDYGLHVKRLIELRASRHMDMLEYNFFQSADGLGRSPQNSLSMAALNQQEQHGMFPPFMFGGGDGVSLDALCAFCGEQIYESFMTRAREAFGARWGNESVTPVVTRQKFIAELREKRETLSRQREELLTKMGEIAQALAGTQP</sequence>
<dbReference type="RefSeq" id="WP_108415179.1">
    <property type="nucleotide sequence ID" value="NZ_QDLV01000003.1"/>
</dbReference>
<gene>
    <name evidence="1" type="ORF">C4855_05270</name>
</gene>
<organism evidence="1 2">
    <name type="scientific">Salmonella enterica subsp. enterica serovar Gaminara</name>
    <dbReference type="NCBI Taxonomy" id="913070"/>
    <lineage>
        <taxon>Bacteria</taxon>
        <taxon>Pseudomonadati</taxon>
        <taxon>Pseudomonadota</taxon>
        <taxon>Gammaproteobacteria</taxon>
        <taxon>Enterobacterales</taxon>
        <taxon>Enterobacteriaceae</taxon>
        <taxon>Salmonella</taxon>
    </lineage>
</organism>
<dbReference type="Proteomes" id="UP000245551">
    <property type="component" value="Unassembled WGS sequence"/>
</dbReference>